<dbReference type="OrthoDB" id="18234at2759"/>
<feature type="region of interest" description="Disordered" evidence="1">
    <location>
        <begin position="1041"/>
        <end position="1071"/>
    </location>
</feature>
<evidence type="ECO:0000313" key="4">
    <source>
        <dbReference type="EMBL" id="KJA24554.1"/>
    </source>
</evidence>
<dbReference type="EMBL" id="KN817536">
    <property type="protein sequence ID" value="KJA24554.1"/>
    <property type="molecule type" value="Genomic_DNA"/>
</dbReference>
<feature type="compositionally biased region" description="Pro residues" evidence="1">
    <location>
        <begin position="380"/>
        <end position="409"/>
    </location>
</feature>
<dbReference type="AlphaFoldDB" id="A0A0D2P0X3"/>
<feature type="compositionally biased region" description="Basic and acidic residues" evidence="1">
    <location>
        <begin position="1053"/>
        <end position="1062"/>
    </location>
</feature>
<dbReference type="InterPro" id="IPR012486">
    <property type="entry name" value="Far11/STRP_N"/>
</dbReference>
<feature type="compositionally biased region" description="Polar residues" evidence="1">
    <location>
        <begin position="578"/>
        <end position="588"/>
    </location>
</feature>
<dbReference type="OMA" id="KMTRAMR"/>
<dbReference type="SMART" id="SM01292">
    <property type="entry name" value="N1221"/>
    <property type="match status" value="1"/>
</dbReference>
<dbReference type="Pfam" id="PF07923">
    <property type="entry name" value="N1221"/>
    <property type="match status" value="1"/>
</dbReference>
<dbReference type="PANTHER" id="PTHR13239">
    <property type="entry name" value="PROTEIN REQUIRED FOR HYPHAL ANASTOMOSIS HAM-2"/>
    <property type="match status" value="1"/>
</dbReference>
<gene>
    <name evidence="4" type="ORF">HYPSUDRAFT_136073</name>
</gene>
<feature type="region of interest" description="Disordered" evidence="1">
    <location>
        <begin position="856"/>
        <end position="878"/>
    </location>
</feature>
<evidence type="ECO:0000259" key="3">
    <source>
        <dbReference type="SMART" id="SM01293"/>
    </source>
</evidence>
<dbReference type="SMART" id="SM01293">
    <property type="entry name" value="DUF3402"/>
    <property type="match status" value="1"/>
</dbReference>
<reference evidence="5" key="1">
    <citation type="submission" date="2014-04" db="EMBL/GenBank/DDBJ databases">
        <title>Evolutionary Origins and Diversification of the Mycorrhizal Mutualists.</title>
        <authorList>
            <consortium name="DOE Joint Genome Institute"/>
            <consortium name="Mycorrhizal Genomics Consortium"/>
            <person name="Kohler A."/>
            <person name="Kuo A."/>
            <person name="Nagy L.G."/>
            <person name="Floudas D."/>
            <person name="Copeland A."/>
            <person name="Barry K.W."/>
            <person name="Cichocki N."/>
            <person name="Veneault-Fourrey C."/>
            <person name="LaButti K."/>
            <person name="Lindquist E.A."/>
            <person name="Lipzen A."/>
            <person name="Lundell T."/>
            <person name="Morin E."/>
            <person name="Murat C."/>
            <person name="Riley R."/>
            <person name="Ohm R."/>
            <person name="Sun H."/>
            <person name="Tunlid A."/>
            <person name="Henrissat B."/>
            <person name="Grigoriev I.V."/>
            <person name="Hibbett D.S."/>
            <person name="Martin F."/>
        </authorList>
    </citation>
    <scope>NUCLEOTIDE SEQUENCE [LARGE SCALE GENOMIC DNA]</scope>
    <source>
        <strain evidence="5">FD-334 SS-4</strain>
    </source>
</reference>
<organism evidence="4 5">
    <name type="scientific">Hypholoma sublateritium (strain FD-334 SS-4)</name>
    <dbReference type="NCBI Taxonomy" id="945553"/>
    <lineage>
        <taxon>Eukaryota</taxon>
        <taxon>Fungi</taxon>
        <taxon>Dikarya</taxon>
        <taxon>Basidiomycota</taxon>
        <taxon>Agaricomycotina</taxon>
        <taxon>Agaricomycetes</taxon>
        <taxon>Agaricomycetidae</taxon>
        <taxon>Agaricales</taxon>
        <taxon>Agaricineae</taxon>
        <taxon>Strophariaceae</taxon>
        <taxon>Hypholoma</taxon>
    </lineage>
</organism>
<feature type="domain" description="Far11/STRP N-terminal" evidence="2">
    <location>
        <begin position="38"/>
        <end position="338"/>
    </location>
</feature>
<dbReference type="Proteomes" id="UP000054270">
    <property type="component" value="Unassembled WGS sequence"/>
</dbReference>
<evidence type="ECO:0008006" key="6">
    <source>
        <dbReference type="Google" id="ProtNLM"/>
    </source>
</evidence>
<evidence type="ECO:0000256" key="1">
    <source>
        <dbReference type="SAM" id="MobiDB-lite"/>
    </source>
</evidence>
<dbReference type="STRING" id="945553.A0A0D2P0X3"/>
<protein>
    <recommendedName>
        <fullName evidence="6">N1221-domain-containing protein</fullName>
    </recommendedName>
</protein>
<dbReference type="GO" id="GO:0007010">
    <property type="term" value="P:cytoskeleton organization"/>
    <property type="evidence" value="ECO:0007669"/>
    <property type="project" value="TreeGrafter"/>
</dbReference>
<feature type="domain" description="Far11/STRP C-terminal" evidence="3">
    <location>
        <begin position="439"/>
        <end position="931"/>
    </location>
</feature>
<dbReference type="PANTHER" id="PTHR13239:SF4">
    <property type="entry name" value="AT25231P"/>
    <property type="match status" value="1"/>
</dbReference>
<evidence type="ECO:0000313" key="5">
    <source>
        <dbReference type="Proteomes" id="UP000054270"/>
    </source>
</evidence>
<feature type="compositionally biased region" description="Polar residues" evidence="1">
    <location>
        <begin position="860"/>
        <end position="876"/>
    </location>
</feature>
<dbReference type="Pfam" id="PF11882">
    <property type="entry name" value="DUF3402"/>
    <property type="match status" value="1"/>
</dbReference>
<name>A0A0D2P0X3_HYPSF</name>
<feature type="region of interest" description="Disordered" evidence="1">
    <location>
        <begin position="578"/>
        <end position="605"/>
    </location>
</feature>
<sequence>MNALLQDNNGNQNQVSAADSITLGQLKAMVGTVQKPKQSLFDFKYDDEDTVMNEIEEFYSYIEMPQVAENMKAWEGSYHDGISASPNTVSAGEWTKSSISKRRAHVDYLLESLEHRDTEVRFTNARRLFYVLQGTFGETVSPEHQLHWIFENCKVVRAANGVSAIVEALKIAGRKHDLLCNISDQQAAHLHISVQDKSDLIEEVLTEVSVYLGMLYHLIEVFKGHDDFADELMSLDPPLPVYLFNVVSNLRDKTAKGYPIKKLLLVLWKTLLTCWGGVRDHARVKKLARELAGLPPASDTTDKIKSSPIDIDTFHTETSVKYPTFTPPAQPPPSLIHAPIAQSISPSVLTRRLAKAYTPIPVRHHYHHDDDGGAGMPMQFAPPPPPPGAFRHNPQPPTPAPSPPPPPPNKPKKQQYQTDQSRPFLFPFAKGQPGARRVPFAVDEADTLYSKHMYISLALAQMWRTRDDCMTAESGLDRMPGAEEGFKSSTFDADEAEAGEPLPDLALLDKMIDEAAEMMTNAQTSAEKRKAQERREDLMRLKRVEQIYSAILPVLSGWVLILLKLLLATVSASSNASMQAPQSSTSSVFPPAGMSPQEQAPSVPPTLDDIDVTRHREITSKAVSAILLLVLKWFKVSHIMKFHHLGQHLLDTNCLLLILKMFGLQEVTNSVVSKVDSPENNFFRYCLTNLSKNPQPIRPEDDMYRPPKQSIKKFTTLPSGEKREEEIDLITEYSWRNFFSTINFAKIMQKLSKGRSHRIWMLVQYKSSAVLKRVLRVNHPMLQLHVLKLIKSQVPFCGRKWRQSNMKVITAIYLNCRPDLRDEWLAGIEPDDAGEAQAQEQALRHLVKFYNTKRYGPAANPNQQSPIHRRSGSMSQMDGLHSDPALSSLIRPIGTPNVVDSDVFPPARSRAPDHSLFLPFIPEDIAFEEEYEEYLSDLGWADDQISADNSMFTGGTSAWHRLPNFVSEMTESISDSESVVTIEDLGDEGHLDPGHIKVVDENVNNWEHMSPKTMAALPKSPAGGRRGSGQGLRPVLPFALDEGSAIDDEDDVEPTHLGREPSGEFPAGASVDEVEYAYG</sequence>
<dbReference type="InterPro" id="IPR040185">
    <property type="entry name" value="Far11/STRP"/>
</dbReference>
<dbReference type="GO" id="GO:0005829">
    <property type="term" value="C:cytosol"/>
    <property type="evidence" value="ECO:0007669"/>
    <property type="project" value="TreeGrafter"/>
</dbReference>
<feature type="region of interest" description="Disordered" evidence="1">
    <location>
        <begin position="364"/>
        <end position="419"/>
    </location>
</feature>
<accession>A0A0D2P0X3</accession>
<proteinExistence type="predicted"/>
<keyword evidence="5" id="KW-1185">Reference proteome</keyword>
<evidence type="ECO:0000259" key="2">
    <source>
        <dbReference type="SMART" id="SM01292"/>
    </source>
</evidence>
<dbReference type="InterPro" id="IPR021819">
    <property type="entry name" value="Far11/STRP_C"/>
</dbReference>